<accession>A0A183CNV5</accession>
<evidence type="ECO:0000313" key="2">
    <source>
        <dbReference type="WBParaSite" id="GPLIN_001456200"/>
    </source>
</evidence>
<dbReference type="AlphaFoldDB" id="A0A183CNV5"/>
<dbReference type="Proteomes" id="UP000050741">
    <property type="component" value="Unassembled WGS sequence"/>
</dbReference>
<reference evidence="2" key="3">
    <citation type="submission" date="2016-06" db="UniProtKB">
        <authorList>
            <consortium name="WormBaseParasite"/>
        </authorList>
    </citation>
    <scope>IDENTIFICATION</scope>
</reference>
<reference evidence="1" key="2">
    <citation type="submission" date="2014-05" db="EMBL/GenBank/DDBJ databases">
        <title>The genome and life-stage specific transcriptomes of Globodera pallida elucidate key aspects of plant parasitism by a cyst nematode.</title>
        <authorList>
            <person name="Cotton J.A."/>
            <person name="Lilley C.J."/>
            <person name="Jones L.M."/>
            <person name="Kikuchi T."/>
            <person name="Reid A.J."/>
            <person name="Thorpe P."/>
            <person name="Tsai I.J."/>
            <person name="Beasley H."/>
            <person name="Blok V."/>
            <person name="Cock P.J.A."/>
            <person name="Van den Akker S.E."/>
            <person name="Holroyd N."/>
            <person name="Hunt M."/>
            <person name="Mantelin S."/>
            <person name="Naghra H."/>
            <person name="Pain A."/>
            <person name="Palomares-Rius J.E."/>
            <person name="Zarowiecki M."/>
            <person name="Berriman M."/>
            <person name="Jones J.T."/>
            <person name="Urwin P.E."/>
        </authorList>
    </citation>
    <scope>NUCLEOTIDE SEQUENCE [LARGE SCALE GENOMIC DNA]</scope>
    <source>
        <strain evidence="1">Lindley</strain>
    </source>
</reference>
<name>A0A183CNV5_GLOPA</name>
<reference evidence="1" key="1">
    <citation type="submission" date="2013-12" db="EMBL/GenBank/DDBJ databases">
        <authorList>
            <person name="Aslett M."/>
        </authorList>
    </citation>
    <scope>NUCLEOTIDE SEQUENCE [LARGE SCALE GENOMIC DNA]</scope>
    <source>
        <strain evidence="1">Lindley</strain>
    </source>
</reference>
<keyword evidence="1" id="KW-1185">Reference proteome</keyword>
<proteinExistence type="predicted"/>
<organism evidence="1 2">
    <name type="scientific">Globodera pallida</name>
    <name type="common">Potato cyst nematode worm</name>
    <name type="synonym">Heterodera pallida</name>
    <dbReference type="NCBI Taxonomy" id="36090"/>
    <lineage>
        <taxon>Eukaryota</taxon>
        <taxon>Metazoa</taxon>
        <taxon>Ecdysozoa</taxon>
        <taxon>Nematoda</taxon>
        <taxon>Chromadorea</taxon>
        <taxon>Rhabditida</taxon>
        <taxon>Tylenchina</taxon>
        <taxon>Tylenchomorpha</taxon>
        <taxon>Tylenchoidea</taxon>
        <taxon>Heteroderidae</taxon>
        <taxon>Heteroderinae</taxon>
        <taxon>Globodera</taxon>
    </lineage>
</organism>
<evidence type="ECO:0000313" key="1">
    <source>
        <dbReference type="Proteomes" id="UP000050741"/>
    </source>
</evidence>
<sequence length="113" mass="12616">EKCREIRCQFSLFKLATNQSVEHISCPITIGMPSAANLSPARLCSLLLALFQQRKYAARPVLTMYAVQMQLLLPFLLRSGAVVNTSALLRPFRRMYAKGVEFDAHTLLTIACA</sequence>
<dbReference type="WBParaSite" id="GPLIN_001456200">
    <property type="protein sequence ID" value="GPLIN_001456200"/>
    <property type="gene ID" value="GPLIN_001456200"/>
</dbReference>
<protein>
    <submittedName>
        <fullName evidence="2">HECT domain-containing protein</fullName>
    </submittedName>
</protein>